<organism evidence="2 3">
    <name type="scientific">Flavobacterium taihuense</name>
    <dbReference type="NCBI Taxonomy" id="2857508"/>
    <lineage>
        <taxon>Bacteria</taxon>
        <taxon>Pseudomonadati</taxon>
        <taxon>Bacteroidota</taxon>
        <taxon>Flavobacteriia</taxon>
        <taxon>Flavobacteriales</taxon>
        <taxon>Flavobacteriaceae</taxon>
        <taxon>Flavobacterium</taxon>
    </lineage>
</organism>
<dbReference type="RefSeq" id="WP_219315489.1">
    <property type="nucleotide sequence ID" value="NZ_JAHWYN010000001.1"/>
</dbReference>
<evidence type="ECO:0000313" key="3">
    <source>
        <dbReference type="Proteomes" id="UP000812031"/>
    </source>
</evidence>
<dbReference type="Proteomes" id="UP000812031">
    <property type="component" value="Unassembled WGS sequence"/>
</dbReference>
<keyword evidence="3" id="KW-1185">Reference proteome</keyword>
<gene>
    <name evidence="2" type="ORF">KZH69_00450</name>
</gene>
<sequence length="229" mass="27489">MKLNTQQIEQLYSFTRQHYVEWYDLQSELVDHLANAIEQEWELNPNRTFDEILNKEFKKFGVFGFMDMVEERQKFLNKKYTRLIWSYYREFFGLPKIILTVALVFGVHTINHLFSNRDVFSTIVVSFFLISIAFTFKKRYNFKQKAKQAGKKWLFEDIMLNRVSLMLFFLPSFIINFFNTFRDNFVPSGWSLILGEIAFVLVVLLVFIQLWIIPKRVAEDLSKIYAEYS</sequence>
<keyword evidence="1" id="KW-0472">Membrane</keyword>
<evidence type="ECO:0000313" key="2">
    <source>
        <dbReference type="EMBL" id="MBW4358944.1"/>
    </source>
</evidence>
<accession>A0ABS6XQT3</accession>
<proteinExistence type="predicted"/>
<name>A0ABS6XQT3_9FLAO</name>
<comment type="caution">
    <text evidence="2">The sequence shown here is derived from an EMBL/GenBank/DDBJ whole genome shotgun (WGS) entry which is preliminary data.</text>
</comment>
<feature type="transmembrane region" description="Helical" evidence="1">
    <location>
        <begin position="190"/>
        <end position="213"/>
    </location>
</feature>
<keyword evidence="1" id="KW-0812">Transmembrane</keyword>
<feature type="transmembrane region" description="Helical" evidence="1">
    <location>
        <begin position="158"/>
        <end position="178"/>
    </location>
</feature>
<protein>
    <submittedName>
        <fullName evidence="2">Uncharacterized protein</fullName>
    </submittedName>
</protein>
<feature type="transmembrane region" description="Helical" evidence="1">
    <location>
        <begin position="87"/>
        <end position="107"/>
    </location>
</feature>
<dbReference type="EMBL" id="JAHWYN010000001">
    <property type="protein sequence ID" value="MBW4358944.1"/>
    <property type="molecule type" value="Genomic_DNA"/>
</dbReference>
<feature type="transmembrane region" description="Helical" evidence="1">
    <location>
        <begin position="119"/>
        <end position="137"/>
    </location>
</feature>
<keyword evidence="1" id="KW-1133">Transmembrane helix</keyword>
<reference evidence="2 3" key="1">
    <citation type="submission" date="2021-07" db="EMBL/GenBank/DDBJ databases">
        <title>Flavobacterium sp. nov. isolated from sediment on the Taihu Lake.</title>
        <authorList>
            <person name="Qu J.-H."/>
        </authorList>
    </citation>
    <scope>NUCLEOTIDE SEQUENCE [LARGE SCALE GENOMIC DNA]</scope>
    <source>
        <strain evidence="2 3">NAS39</strain>
    </source>
</reference>
<evidence type="ECO:0000256" key="1">
    <source>
        <dbReference type="SAM" id="Phobius"/>
    </source>
</evidence>